<feature type="region of interest" description="Disordered" evidence="6">
    <location>
        <begin position="116"/>
        <end position="140"/>
    </location>
</feature>
<dbReference type="PROSITE" id="PS50157">
    <property type="entry name" value="ZINC_FINGER_C2H2_2"/>
    <property type="match status" value="2"/>
</dbReference>
<dbReference type="SMART" id="SM00355">
    <property type="entry name" value="ZnF_C2H2"/>
    <property type="match status" value="2"/>
</dbReference>
<accession>A0A8W8MPG8</accession>
<dbReference type="AlphaFoldDB" id="A0A8W8MPG8"/>
<feature type="domain" description="C2H2-type" evidence="7">
    <location>
        <begin position="45"/>
        <end position="73"/>
    </location>
</feature>
<feature type="domain" description="C2H2-type" evidence="7">
    <location>
        <begin position="73"/>
        <end position="96"/>
    </location>
</feature>
<sequence length="357" mass="41620">MWVNDGEVNQSIHRKVYGQLLGYIRPNEDRKNHLVVEQSTRMKSVICKECGASFTHSSNMYRHLRSAHNKSEYRCTTCGMQFRRKDNFQRHMRRQHQMSHVANFDTINLNSTTDTENNVEMSTEQEENNQTGGGHTTDETSDCITEEEAINGNLKVYNLPALDKTKYDPLQFLHSKYDKIKKILRVVLLKRQSVKWYLTMQARFKKEKKDQTETVEPHFHGRCHVALKVDDLEQSLQDSNKKIMTSFLEYQRQGSNWTLDKIIGLTLNIAKYKPLRGSSFILLPIKLRAKKAIINVQNSDQKCFQWAILSALHPATHHADRISNYIQYADELDFTGIEFPVQMKDISRFESQNDITT</sequence>
<evidence type="ECO:0000313" key="8">
    <source>
        <dbReference type="EnsemblMetazoa" id="G35336.1:cds"/>
    </source>
</evidence>
<keyword evidence="4" id="KW-0862">Zinc</keyword>
<evidence type="ECO:0000256" key="1">
    <source>
        <dbReference type="ARBA" id="ARBA00022723"/>
    </source>
</evidence>
<keyword evidence="9" id="KW-1185">Reference proteome</keyword>
<evidence type="ECO:0000259" key="7">
    <source>
        <dbReference type="PROSITE" id="PS50157"/>
    </source>
</evidence>
<keyword evidence="2" id="KW-0677">Repeat</keyword>
<dbReference type="SUPFAM" id="SSF57667">
    <property type="entry name" value="beta-beta-alpha zinc fingers"/>
    <property type="match status" value="1"/>
</dbReference>
<keyword evidence="3 5" id="KW-0863">Zinc-finger</keyword>
<dbReference type="GO" id="GO:0008270">
    <property type="term" value="F:zinc ion binding"/>
    <property type="evidence" value="ECO:0007669"/>
    <property type="project" value="UniProtKB-KW"/>
</dbReference>
<dbReference type="EnsemblMetazoa" id="G35336.1">
    <property type="protein sequence ID" value="G35336.1:cds"/>
    <property type="gene ID" value="G35336"/>
</dbReference>
<keyword evidence="1" id="KW-0479">Metal-binding</keyword>
<dbReference type="PANTHER" id="PTHR31511:SF12">
    <property type="entry name" value="RHO TERMINATION FACTOR N-TERMINAL DOMAIN-CONTAINING PROTEIN"/>
    <property type="match status" value="1"/>
</dbReference>
<evidence type="ECO:0000256" key="5">
    <source>
        <dbReference type="PROSITE-ProRule" id="PRU00042"/>
    </source>
</evidence>
<organism evidence="8 9">
    <name type="scientific">Magallana gigas</name>
    <name type="common">Pacific oyster</name>
    <name type="synonym">Crassostrea gigas</name>
    <dbReference type="NCBI Taxonomy" id="29159"/>
    <lineage>
        <taxon>Eukaryota</taxon>
        <taxon>Metazoa</taxon>
        <taxon>Spiralia</taxon>
        <taxon>Lophotrochozoa</taxon>
        <taxon>Mollusca</taxon>
        <taxon>Bivalvia</taxon>
        <taxon>Autobranchia</taxon>
        <taxon>Pteriomorphia</taxon>
        <taxon>Ostreida</taxon>
        <taxon>Ostreoidea</taxon>
        <taxon>Ostreidae</taxon>
        <taxon>Magallana</taxon>
    </lineage>
</organism>
<name>A0A8W8MPG8_MAGGI</name>
<dbReference type="PROSITE" id="PS00028">
    <property type="entry name" value="ZINC_FINGER_C2H2_1"/>
    <property type="match status" value="2"/>
</dbReference>
<dbReference type="InterPro" id="IPR013087">
    <property type="entry name" value="Znf_C2H2_type"/>
</dbReference>
<dbReference type="InterPro" id="IPR036236">
    <property type="entry name" value="Znf_C2H2_sf"/>
</dbReference>
<evidence type="ECO:0000256" key="2">
    <source>
        <dbReference type="ARBA" id="ARBA00022737"/>
    </source>
</evidence>
<protein>
    <recommendedName>
        <fullName evidence="7">C2H2-type domain-containing protein</fullName>
    </recommendedName>
</protein>
<proteinExistence type="predicted"/>
<dbReference type="Pfam" id="PF00096">
    <property type="entry name" value="zf-C2H2"/>
    <property type="match status" value="2"/>
</dbReference>
<dbReference type="Proteomes" id="UP000005408">
    <property type="component" value="Unassembled WGS sequence"/>
</dbReference>
<dbReference type="PANTHER" id="PTHR31511">
    <property type="entry name" value="PROTEIN CBG23764"/>
    <property type="match status" value="1"/>
</dbReference>
<reference evidence="8" key="1">
    <citation type="submission" date="2022-08" db="UniProtKB">
        <authorList>
            <consortium name="EnsemblMetazoa"/>
        </authorList>
    </citation>
    <scope>IDENTIFICATION</scope>
    <source>
        <strain evidence="8">05x7-T-G4-1.051#20</strain>
    </source>
</reference>
<evidence type="ECO:0000313" key="9">
    <source>
        <dbReference type="Proteomes" id="UP000005408"/>
    </source>
</evidence>
<evidence type="ECO:0000256" key="4">
    <source>
        <dbReference type="ARBA" id="ARBA00022833"/>
    </source>
</evidence>
<evidence type="ECO:0000256" key="6">
    <source>
        <dbReference type="SAM" id="MobiDB-lite"/>
    </source>
</evidence>
<dbReference type="FunFam" id="3.30.160.60:FF:000100">
    <property type="entry name" value="Zinc finger 45-like"/>
    <property type="match status" value="1"/>
</dbReference>
<evidence type="ECO:0000256" key="3">
    <source>
        <dbReference type="ARBA" id="ARBA00022771"/>
    </source>
</evidence>
<dbReference type="Gene3D" id="3.30.160.60">
    <property type="entry name" value="Classic Zinc Finger"/>
    <property type="match status" value="1"/>
</dbReference>